<dbReference type="EMBL" id="BPLQ01010742">
    <property type="protein sequence ID" value="GIY53210.1"/>
    <property type="molecule type" value="Genomic_DNA"/>
</dbReference>
<evidence type="ECO:0000313" key="2">
    <source>
        <dbReference type="Proteomes" id="UP001054837"/>
    </source>
</evidence>
<proteinExistence type="predicted"/>
<evidence type="ECO:0000313" key="1">
    <source>
        <dbReference type="EMBL" id="GIY53210.1"/>
    </source>
</evidence>
<reference evidence="1 2" key="1">
    <citation type="submission" date="2021-06" db="EMBL/GenBank/DDBJ databases">
        <title>Caerostris darwini draft genome.</title>
        <authorList>
            <person name="Kono N."/>
            <person name="Arakawa K."/>
        </authorList>
    </citation>
    <scope>NUCLEOTIDE SEQUENCE [LARGE SCALE GENOMIC DNA]</scope>
</reference>
<name>A0AAV4U646_9ARAC</name>
<accession>A0AAV4U646</accession>
<dbReference type="Proteomes" id="UP001054837">
    <property type="component" value="Unassembled WGS sequence"/>
</dbReference>
<organism evidence="1 2">
    <name type="scientific">Caerostris darwini</name>
    <dbReference type="NCBI Taxonomy" id="1538125"/>
    <lineage>
        <taxon>Eukaryota</taxon>
        <taxon>Metazoa</taxon>
        <taxon>Ecdysozoa</taxon>
        <taxon>Arthropoda</taxon>
        <taxon>Chelicerata</taxon>
        <taxon>Arachnida</taxon>
        <taxon>Araneae</taxon>
        <taxon>Araneomorphae</taxon>
        <taxon>Entelegynae</taxon>
        <taxon>Araneoidea</taxon>
        <taxon>Araneidae</taxon>
        <taxon>Caerostris</taxon>
    </lineage>
</organism>
<gene>
    <name evidence="1" type="ORF">CDAR_51391</name>
</gene>
<protein>
    <submittedName>
        <fullName evidence="1">Uncharacterized protein</fullName>
    </submittedName>
</protein>
<sequence>MQTIRNSTLSLHAHQTISSQCSNRYPLDTMAIRASNLAYKSFPSSSLPSGFPLSPSLKALSDDPFLPDNGSAGVRAGVVEDEPIRGFKGGITRGTIPVRERWDFASPGQTSIVRHSWLVKRKSSGKFQSPSGSFVGLCRIP</sequence>
<comment type="caution">
    <text evidence="1">The sequence shown here is derived from an EMBL/GenBank/DDBJ whole genome shotgun (WGS) entry which is preliminary data.</text>
</comment>
<keyword evidence="2" id="KW-1185">Reference proteome</keyword>
<dbReference type="AlphaFoldDB" id="A0AAV4U646"/>